<proteinExistence type="predicted"/>
<evidence type="ECO:0000259" key="2">
    <source>
        <dbReference type="PROSITE" id="PS50878"/>
    </source>
</evidence>
<evidence type="ECO:0000256" key="1">
    <source>
        <dbReference type="SAM" id="Phobius"/>
    </source>
</evidence>
<evidence type="ECO:0000313" key="4">
    <source>
        <dbReference type="Proteomes" id="UP001168821"/>
    </source>
</evidence>
<dbReference type="InterPro" id="IPR052055">
    <property type="entry name" value="Hepadnavirus_pol/RT"/>
</dbReference>
<dbReference type="PANTHER" id="PTHR33050:SF7">
    <property type="entry name" value="RIBONUCLEASE H"/>
    <property type="match status" value="1"/>
</dbReference>
<feature type="transmembrane region" description="Helical" evidence="1">
    <location>
        <begin position="149"/>
        <end position="167"/>
    </location>
</feature>
<dbReference type="PANTHER" id="PTHR33050">
    <property type="entry name" value="REVERSE TRANSCRIPTASE DOMAIN-CONTAINING PROTEIN"/>
    <property type="match status" value="1"/>
</dbReference>
<dbReference type="Pfam" id="PF00078">
    <property type="entry name" value="RVT_1"/>
    <property type="match status" value="1"/>
</dbReference>
<keyword evidence="1" id="KW-0812">Transmembrane</keyword>
<dbReference type="CDD" id="cd01647">
    <property type="entry name" value="RT_LTR"/>
    <property type="match status" value="1"/>
</dbReference>
<gene>
    <name evidence="3" type="ORF">Zmor_018906</name>
</gene>
<feature type="domain" description="Reverse transcriptase" evidence="2">
    <location>
        <begin position="58"/>
        <end position="240"/>
    </location>
</feature>
<sequence>MEEWRTITNDHSVLSMVNGLVIPFHSTPSQTYIPSTPDWSPAETTALRSEINTLIRIGAVAACEPCDGQFISRIFLVPKADGSSRFILNLKPLNRFVVTHHFKMEDRKTVMRLLSRHCYMATIDLKDEYFMIPVARSCQKYLRFRFQNGLYQFLVMPFGLSVAPWSFTKLMKPVVAKLRREGNESVVYFDDFLLTGNSFGSCARNVTATVSLLNRLGFVINYAKSRLTPTKTCTFLGFRF</sequence>
<dbReference type="InterPro" id="IPR000477">
    <property type="entry name" value="RT_dom"/>
</dbReference>
<keyword evidence="1" id="KW-0472">Membrane</keyword>
<keyword evidence="4" id="KW-1185">Reference proteome</keyword>
<protein>
    <recommendedName>
        <fullName evidence="2">Reverse transcriptase domain-containing protein</fullName>
    </recommendedName>
</protein>
<dbReference type="PROSITE" id="PS50878">
    <property type="entry name" value="RT_POL"/>
    <property type="match status" value="1"/>
</dbReference>
<reference evidence="3" key="1">
    <citation type="journal article" date="2023" name="G3 (Bethesda)">
        <title>Whole genome assemblies of Zophobas morio and Tenebrio molitor.</title>
        <authorList>
            <person name="Kaur S."/>
            <person name="Stinson S.A."/>
            <person name="diCenzo G.C."/>
        </authorList>
    </citation>
    <scope>NUCLEOTIDE SEQUENCE</scope>
    <source>
        <strain evidence="3">QUZm001</strain>
    </source>
</reference>
<dbReference type="EMBL" id="JALNTZ010000005">
    <property type="protein sequence ID" value="KAJ3652985.1"/>
    <property type="molecule type" value="Genomic_DNA"/>
</dbReference>
<accession>A0AA38MDK3</accession>
<dbReference type="InterPro" id="IPR043128">
    <property type="entry name" value="Rev_trsase/Diguanyl_cyclase"/>
</dbReference>
<evidence type="ECO:0000313" key="3">
    <source>
        <dbReference type="EMBL" id="KAJ3652985.1"/>
    </source>
</evidence>
<dbReference type="AlphaFoldDB" id="A0AA38MDK3"/>
<dbReference type="Gene3D" id="3.30.70.270">
    <property type="match status" value="1"/>
</dbReference>
<dbReference type="Gene3D" id="3.10.10.10">
    <property type="entry name" value="HIV Type 1 Reverse Transcriptase, subunit A, domain 1"/>
    <property type="match status" value="1"/>
</dbReference>
<comment type="caution">
    <text evidence="3">The sequence shown here is derived from an EMBL/GenBank/DDBJ whole genome shotgun (WGS) entry which is preliminary data.</text>
</comment>
<dbReference type="Proteomes" id="UP001168821">
    <property type="component" value="Unassembled WGS sequence"/>
</dbReference>
<dbReference type="SUPFAM" id="SSF56672">
    <property type="entry name" value="DNA/RNA polymerases"/>
    <property type="match status" value="1"/>
</dbReference>
<organism evidence="3 4">
    <name type="scientific">Zophobas morio</name>
    <dbReference type="NCBI Taxonomy" id="2755281"/>
    <lineage>
        <taxon>Eukaryota</taxon>
        <taxon>Metazoa</taxon>
        <taxon>Ecdysozoa</taxon>
        <taxon>Arthropoda</taxon>
        <taxon>Hexapoda</taxon>
        <taxon>Insecta</taxon>
        <taxon>Pterygota</taxon>
        <taxon>Neoptera</taxon>
        <taxon>Endopterygota</taxon>
        <taxon>Coleoptera</taxon>
        <taxon>Polyphaga</taxon>
        <taxon>Cucujiformia</taxon>
        <taxon>Tenebrionidae</taxon>
        <taxon>Zophobas</taxon>
    </lineage>
</organism>
<name>A0AA38MDK3_9CUCU</name>
<dbReference type="InterPro" id="IPR043502">
    <property type="entry name" value="DNA/RNA_pol_sf"/>
</dbReference>
<dbReference type="GO" id="GO:0071897">
    <property type="term" value="P:DNA biosynthetic process"/>
    <property type="evidence" value="ECO:0007669"/>
    <property type="project" value="UniProtKB-ARBA"/>
</dbReference>
<keyword evidence="1" id="KW-1133">Transmembrane helix</keyword>